<dbReference type="PROSITE" id="PS00681">
    <property type="entry name" value="CHAPERONINS_CPN10"/>
    <property type="match status" value="1"/>
</dbReference>
<dbReference type="NCBIfam" id="NF001534">
    <property type="entry name" value="PRK00364.2-5"/>
    <property type="match status" value="1"/>
</dbReference>
<comment type="function">
    <text evidence="3 4">Together with the chaperonin GroEL, plays an essential role in assisting protein folding. The GroEL-GroES system forms a nano-cage that allows encapsulation of the non-native substrate proteins and provides a physical environment optimized to promote and accelerate protein folding. GroES binds to the apical surface of the GroEL ring, thereby capping the opening of the GroEL channel.</text>
</comment>
<dbReference type="Pfam" id="PF00166">
    <property type="entry name" value="Cpn10"/>
    <property type="match status" value="1"/>
</dbReference>
<accession>A0A518CWA4</accession>
<sequence>MATKSKTKVNIRPLADRVLVQRVEAEGKTAGGILLPESAKEKPKEGRIISVGDGKQLDNGERSTFAVKVGDRILFSSYAGTEIKFEGEDYLIMREDDILGIVG</sequence>
<dbReference type="InterPro" id="IPR020818">
    <property type="entry name" value="Chaperonin_GroES"/>
</dbReference>
<reference evidence="5 6" key="1">
    <citation type="submission" date="2019-02" db="EMBL/GenBank/DDBJ databases">
        <title>Deep-cultivation of Planctomycetes and their phenomic and genomic characterization uncovers novel biology.</title>
        <authorList>
            <person name="Wiegand S."/>
            <person name="Jogler M."/>
            <person name="Boedeker C."/>
            <person name="Pinto D."/>
            <person name="Vollmers J."/>
            <person name="Rivas-Marin E."/>
            <person name="Kohn T."/>
            <person name="Peeters S.H."/>
            <person name="Heuer A."/>
            <person name="Rast P."/>
            <person name="Oberbeckmann S."/>
            <person name="Bunk B."/>
            <person name="Jeske O."/>
            <person name="Meyerdierks A."/>
            <person name="Storesund J.E."/>
            <person name="Kallscheuer N."/>
            <person name="Luecker S."/>
            <person name="Lage O.M."/>
            <person name="Pohl T."/>
            <person name="Merkel B.J."/>
            <person name="Hornburger P."/>
            <person name="Mueller R.-W."/>
            <person name="Bruemmer F."/>
            <person name="Labrenz M."/>
            <person name="Spormann A.M."/>
            <person name="Op den Camp H."/>
            <person name="Overmann J."/>
            <person name="Amann R."/>
            <person name="Jetten M.S.M."/>
            <person name="Mascher T."/>
            <person name="Medema M.H."/>
            <person name="Devos D.P."/>
            <person name="Kaster A.-K."/>
            <person name="Ovreas L."/>
            <person name="Rohde M."/>
            <person name="Galperin M.Y."/>
            <person name="Jogler C."/>
        </authorList>
    </citation>
    <scope>NUCLEOTIDE SEQUENCE [LARGE SCALE GENOMIC DNA]</scope>
    <source>
        <strain evidence="5 6">Pla163</strain>
    </source>
</reference>
<dbReference type="CDD" id="cd00320">
    <property type="entry name" value="cpn10"/>
    <property type="match status" value="1"/>
</dbReference>
<dbReference type="NCBIfam" id="NF001531">
    <property type="entry name" value="PRK00364.2-2"/>
    <property type="match status" value="1"/>
</dbReference>
<keyword evidence="3" id="KW-0963">Cytoplasm</keyword>
<dbReference type="Gene3D" id="2.30.33.40">
    <property type="entry name" value="GroES chaperonin"/>
    <property type="match status" value="1"/>
</dbReference>
<dbReference type="InterPro" id="IPR037124">
    <property type="entry name" value="Chaperonin_GroES_sf"/>
</dbReference>
<evidence type="ECO:0000256" key="3">
    <source>
        <dbReference type="HAMAP-Rule" id="MF_00580"/>
    </source>
</evidence>
<evidence type="ECO:0000256" key="4">
    <source>
        <dbReference type="RuleBase" id="RU000535"/>
    </source>
</evidence>
<dbReference type="NCBIfam" id="NF001527">
    <property type="entry name" value="PRK00364.1-2"/>
    <property type="match status" value="1"/>
</dbReference>
<comment type="subunit">
    <text evidence="3">Heptamer of 7 subunits arranged in a ring. Interacts with the chaperonin GroEL.</text>
</comment>
<evidence type="ECO:0000313" key="5">
    <source>
        <dbReference type="EMBL" id="QDU83505.1"/>
    </source>
</evidence>
<comment type="subcellular location">
    <subcellularLocation>
        <location evidence="3">Cytoplasm</location>
    </subcellularLocation>
</comment>
<dbReference type="GO" id="GO:0046872">
    <property type="term" value="F:metal ion binding"/>
    <property type="evidence" value="ECO:0007669"/>
    <property type="project" value="TreeGrafter"/>
</dbReference>
<dbReference type="PANTHER" id="PTHR10772">
    <property type="entry name" value="10 KDA HEAT SHOCK PROTEIN"/>
    <property type="match status" value="1"/>
</dbReference>
<organism evidence="5 6">
    <name type="scientific">Rohdeia mirabilis</name>
    <dbReference type="NCBI Taxonomy" id="2528008"/>
    <lineage>
        <taxon>Bacteria</taxon>
        <taxon>Pseudomonadati</taxon>
        <taxon>Planctomycetota</taxon>
        <taxon>Planctomycetia</taxon>
        <taxon>Planctomycetia incertae sedis</taxon>
        <taxon>Rohdeia</taxon>
    </lineage>
</organism>
<dbReference type="PRINTS" id="PR00297">
    <property type="entry name" value="CHAPERONIN10"/>
</dbReference>
<dbReference type="Proteomes" id="UP000319342">
    <property type="component" value="Chromosome"/>
</dbReference>
<dbReference type="SUPFAM" id="SSF50129">
    <property type="entry name" value="GroES-like"/>
    <property type="match status" value="1"/>
</dbReference>
<dbReference type="SMART" id="SM00883">
    <property type="entry name" value="Cpn10"/>
    <property type="match status" value="1"/>
</dbReference>
<dbReference type="InterPro" id="IPR011032">
    <property type="entry name" value="GroES-like_sf"/>
</dbReference>
<dbReference type="AlphaFoldDB" id="A0A518CWA4"/>
<keyword evidence="2 3" id="KW-0143">Chaperone</keyword>
<dbReference type="GO" id="GO:0044183">
    <property type="term" value="F:protein folding chaperone"/>
    <property type="evidence" value="ECO:0007669"/>
    <property type="project" value="InterPro"/>
</dbReference>
<dbReference type="GO" id="GO:0051082">
    <property type="term" value="F:unfolded protein binding"/>
    <property type="evidence" value="ECO:0007669"/>
    <property type="project" value="TreeGrafter"/>
</dbReference>
<proteinExistence type="inferred from homology"/>
<gene>
    <name evidence="3 5" type="primary">groS</name>
    <name evidence="3" type="synonym">groES</name>
    <name evidence="5" type="ORF">Pla163_06040</name>
</gene>
<dbReference type="GO" id="GO:0051087">
    <property type="term" value="F:protein-folding chaperone binding"/>
    <property type="evidence" value="ECO:0007669"/>
    <property type="project" value="TreeGrafter"/>
</dbReference>
<evidence type="ECO:0000313" key="6">
    <source>
        <dbReference type="Proteomes" id="UP000319342"/>
    </source>
</evidence>
<evidence type="ECO:0000256" key="1">
    <source>
        <dbReference type="ARBA" id="ARBA00006975"/>
    </source>
</evidence>
<dbReference type="NCBIfam" id="NF001533">
    <property type="entry name" value="PRK00364.2-4"/>
    <property type="match status" value="1"/>
</dbReference>
<dbReference type="GO" id="GO:0005524">
    <property type="term" value="F:ATP binding"/>
    <property type="evidence" value="ECO:0007669"/>
    <property type="project" value="InterPro"/>
</dbReference>
<evidence type="ECO:0000256" key="2">
    <source>
        <dbReference type="ARBA" id="ARBA00023186"/>
    </source>
</evidence>
<dbReference type="RefSeq" id="WP_145183312.1">
    <property type="nucleotide sequence ID" value="NZ_CP036290.1"/>
</dbReference>
<dbReference type="EMBL" id="CP036290">
    <property type="protein sequence ID" value="QDU83505.1"/>
    <property type="molecule type" value="Genomic_DNA"/>
</dbReference>
<dbReference type="FunFam" id="2.30.33.40:FF:000001">
    <property type="entry name" value="10 kDa chaperonin"/>
    <property type="match status" value="1"/>
</dbReference>
<dbReference type="HAMAP" id="MF_00580">
    <property type="entry name" value="CH10"/>
    <property type="match status" value="1"/>
</dbReference>
<dbReference type="OrthoDB" id="9806791at2"/>
<dbReference type="PANTHER" id="PTHR10772:SF63">
    <property type="entry name" value="20 KDA CHAPERONIN, CHLOROPLASTIC"/>
    <property type="match status" value="1"/>
</dbReference>
<dbReference type="InterPro" id="IPR018369">
    <property type="entry name" value="Chaprnonin_Cpn10_CS"/>
</dbReference>
<dbReference type="GO" id="GO:0005737">
    <property type="term" value="C:cytoplasm"/>
    <property type="evidence" value="ECO:0007669"/>
    <property type="project" value="UniProtKB-SubCell"/>
</dbReference>
<keyword evidence="6" id="KW-1185">Reference proteome</keyword>
<name>A0A518CWA4_9BACT</name>
<comment type="similarity">
    <text evidence="1 3 4">Belongs to the GroES chaperonin family.</text>
</comment>
<protein>
    <recommendedName>
        <fullName evidence="3">Co-chaperonin GroES</fullName>
    </recommendedName>
    <alternativeName>
        <fullName evidence="3">10 kDa chaperonin</fullName>
    </alternativeName>
    <alternativeName>
        <fullName evidence="3">Chaperonin-10</fullName>
        <shortName evidence="3">Cpn10</shortName>
    </alternativeName>
</protein>